<gene>
    <name evidence="1" type="ORF">BV22DRAFT_1190602</name>
</gene>
<organism evidence="1 2">
    <name type="scientific">Leucogyrophana mollusca</name>
    <dbReference type="NCBI Taxonomy" id="85980"/>
    <lineage>
        <taxon>Eukaryota</taxon>
        <taxon>Fungi</taxon>
        <taxon>Dikarya</taxon>
        <taxon>Basidiomycota</taxon>
        <taxon>Agaricomycotina</taxon>
        <taxon>Agaricomycetes</taxon>
        <taxon>Agaricomycetidae</taxon>
        <taxon>Boletales</taxon>
        <taxon>Boletales incertae sedis</taxon>
        <taxon>Leucogyrophana</taxon>
    </lineage>
</organism>
<reference evidence="1" key="1">
    <citation type="journal article" date="2021" name="New Phytol.">
        <title>Evolutionary innovations through gain and loss of genes in the ectomycorrhizal Boletales.</title>
        <authorList>
            <person name="Wu G."/>
            <person name="Miyauchi S."/>
            <person name="Morin E."/>
            <person name="Kuo A."/>
            <person name="Drula E."/>
            <person name="Varga T."/>
            <person name="Kohler A."/>
            <person name="Feng B."/>
            <person name="Cao Y."/>
            <person name="Lipzen A."/>
            <person name="Daum C."/>
            <person name="Hundley H."/>
            <person name="Pangilinan J."/>
            <person name="Johnson J."/>
            <person name="Barry K."/>
            <person name="LaButti K."/>
            <person name="Ng V."/>
            <person name="Ahrendt S."/>
            <person name="Min B."/>
            <person name="Choi I.G."/>
            <person name="Park H."/>
            <person name="Plett J.M."/>
            <person name="Magnuson J."/>
            <person name="Spatafora J.W."/>
            <person name="Nagy L.G."/>
            <person name="Henrissat B."/>
            <person name="Grigoriev I.V."/>
            <person name="Yang Z.L."/>
            <person name="Xu J."/>
            <person name="Martin F.M."/>
        </authorList>
    </citation>
    <scope>NUCLEOTIDE SEQUENCE</scope>
    <source>
        <strain evidence="1">KUC20120723A-06</strain>
    </source>
</reference>
<proteinExistence type="predicted"/>
<keyword evidence="2" id="KW-1185">Reference proteome</keyword>
<accession>A0ACB8BZX6</accession>
<evidence type="ECO:0000313" key="1">
    <source>
        <dbReference type="EMBL" id="KAH7931320.1"/>
    </source>
</evidence>
<evidence type="ECO:0000313" key="2">
    <source>
        <dbReference type="Proteomes" id="UP000790709"/>
    </source>
</evidence>
<protein>
    <submittedName>
        <fullName evidence="1">Uncharacterized protein</fullName>
    </submittedName>
</protein>
<name>A0ACB8BZX6_9AGAM</name>
<sequence>MNHLFAGLEDAVQGTQERHAANPENRPTVHIDIKKPTYRQAAVTSVTLHGTRPRGRADAVIHWRLFCQLDVDHEASIELNSQKLGFNNLDTKLFIVQRRYNSSTNSEVLGQEVFRACRGVTFTVADLIDLLLENRRDRYRLTAEGKGCTYWCLVVLQDLINKKWLDVAVAEKAHRCITACAEVSKGTFI</sequence>
<comment type="caution">
    <text evidence="1">The sequence shown here is derived from an EMBL/GenBank/DDBJ whole genome shotgun (WGS) entry which is preliminary data.</text>
</comment>
<dbReference type="EMBL" id="MU266327">
    <property type="protein sequence ID" value="KAH7931320.1"/>
    <property type="molecule type" value="Genomic_DNA"/>
</dbReference>
<dbReference type="Proteomes" id="UP000790709">
    <property type="component" value="Unassembled WGS sequence"/>
</dbReference>